<dbReference type="Proteomes" id="UP000789920">
    <property type="component" value="Unassembled WGS sequence"/>
</dbReference>
<gene>
    <name evidence="1" type="ORF">RPERSI_LOCUS27988</name>
</gene>
<name>A0ACA9S9E8_9GLOM</name>
<accession>A0ACA9S9E8</accession>
<protein>
    <submittedName>
        <fullName evidence="1">35391_t:CDS:1</fullName>
    </submittedName>
</protein>
<proteinExistence type="predicted"/>
<organism evidence="1 2">
    <name type="scientific">Racocetra persica</name>
    <dbReference type="NCBI Taxonomy" id="160502"/>
    <lineage>
        <taxon>Eukaryota</taxon>
        <taxon>Fungi</taxon>
        <taxon>Fungi incertae sedis</taxon>
        <taxon>Mucoromycota</taxon>
        <taxon>Glomeromycotina</taxon>
        <taxon>Glomeromycetes</taxon>
        <taxon>Diversisporales</taxon>
        <taxon>Gigasporaceae</taxon>
        <taxon>Racocetra</taxon>
    </lineage>
</organism>
<feature type="non-terminal residue" evidence="1">
    <location>
        <position position="1"/>
    </location>
</feature>
<keyword evidence="2" id="KW-1185">Reference proteome</keyword>
<evidence type="ECO:0000313" key="2">
    <source>
        <dbReference type="Proteomes" id="UP000789920"/>
    </source>
</evidence>
<sequence>HGELDQLWQSMFTKYSRDHFSAINVLETYIRKLYFKFSKKEKENGIHLMHMDHIVDAVDHVDEV</sequence>
<comment type="caution">
    <text evidence="1">The sequence shown here is derived from an EMBL/GenBank/DDBJ whole genome shotgun (WGS) entry which is preliminary data.</text>
</comment>
<reference evidence="1" key="1">
    <citation type="submission" date="2021-06" db="EMBL/GenBank/DDBJ databases">
        <authorList>
            <person name="Kallberg Y."/>
            <person name="Tangrot J."/>
            <person name="Rosling A."/>
        </authorList>
    </citation>
    <scope>NUCLEOTIDE SEQUENCE</scope>
    <source>
        <strain evidence="1">MA461A</strain>
    </source>
</reference>
<dbReference type="EMBL" id="CAJVQC010100335">
    <property type="protein sequence ID" value="CAG8830992.1"/>
    <property type="molecule type" value="Genomic_DNA"/>
</dbReference>
<feature type="non-terminal residue" evidence="1">
    <location>
        <position position="64"/>
    </location>
</feature>
<evidence type="ECO:0000313" key="1">
    <source>
        <dbReference type="EMBL" id="CAG8830992.1"/>
    </source>
</evidence>